<dbReference type="Proteomes" id="UP000249610">
    <property type="component" value="Unassembled WGS sequence"/>
</dbReference>
<keyword evidence="1" id="KW-0812">Transmembrane</keyword>
<keyword evidence="1" id="KW-1133">Transmembrane helix</keyword>
<dbReference type="EMBL" id="QLLK01000006">
    <property type="protein sequence ID" value="RAI89509.1"/>
    <property type="molecule type" value="Genomic_DNA"/>
</dbReference>
<feature type="transmembrane region" description="Helical" evidence="1">
    <location>
        <begin position="111"/>
        <end position="134"/>
    </location>
</feature>
<feature type="transmembrane region" description="Helical" evidence="1">
    <location>
        <begin position="228"/>
        <end position="256"/>
    </location>
</feature>
<feature type="transmembrane region" description="Helical" evidence="1">
    <location>
        <begin position="42"/>
        <end position="59"/>
    </location>
</feature>
<feature type="transmembrane region" description="Helical" evidence="1">
    <location>
        <begin position="347"/>
        <end position="366"/>
    </location>
</feature>
<proteinExistence type="predicted"/>
<keyword evidence="1" id="KW-0472">Membrane</keyword>
<feature type="transmembrane region" description="Helical" evidence="1">
    <location>
        <begin position="186"/>
        <end position="216"/>
    </location>
</feature>
<feature type="transmembrane region" description="Helical" evidence="1">
    <location>
        <begin position="290"/>
        <end position="312"/>
    </location>
</feature>
<reference evidence="2 3" key="1">
    <citation type="submission" date="2018-06" db="EMBL/GenBank/DDBJ databases">
        <title>Genomic Encyclopedia of Archaeal and Bacterial Type Strains, Phase II (KMG-II): from individual species to whole genera.</title>
        <authorList>
            <person name="Goeker M."/>
        </authorList>
    </citation>
    <scope>NUCLEOTIDE SEQUENCE [LARGE SCALE GENOMIC DNA]</scope>
    <source>
        <strain evidence="2 3">DSM 23446</strain>
    </source>
</reference>
<evidence type="ECO:0000256" key="1">
    <source>
        <dbReference type="SAM" id="Phobius"/>
    </source>
</evidence>
<accession>A0A327PBB6</accession>
<evidence type="ECO:0000313" key="3">
    <source>
        <dbReference type="Proteomes" id="UP000249610"/>
    </source>
</evidence>
<feature type="transmembrane region" description="Helical" evidence="1">
    <location>
        <begin position="146"/>
        <end position="166"/>
    </location>
</feature>
<sequence>MKAYYQNIEFWDLITLPFYFILLYFLLTVFAKNVLLKDNKFINVYFLGLLLFYLAIGLIDFKIKLIPFFPDTKLFTAILETGRTPDNQSIGVKIGYKFLAIPIYNLSLRSIFNYFLFNVFFFQLGLIFLAGAFNRTYELKDILVQRFFLVLAALAPSIVVYSFTPLRESYFVLALGLFFYGLSRKSILNIFLVLGIVLAGILRVQLLLYFFIIIGLNYLSQLKLSRKALITLTVVLFPVVFVGLNAISKAILNIAITPKSLALFRNLQRLEYFESGVTYPEVFWSNWFDLILGFPGLFFQFLLAPFPVLIFIPFWTKIAYFADGLYLLAILFLSVLFVRYWKNYGIWFLYIGIYLAMSSFFEFHLLGAVRHRLPATLLFLGIAASSLAHYLPKYRWIFKY</sequence>
<feature type="transmembrane region" description="Helical" evidence="1">
    <location>
        <begin position="16"/>
        <end position="35"/>
    </location>
</feature>
<comment type="caution">
    <text evidence="2">The sequence shown here is derived from an EMBL/GenBank/DDBJ whole genome shotgun (WGS) entry which is preliminary data.</text>
</comment>
<protein>
    <recommendedName>
        <fullName evidence="4">Dolichyl-phosphate-mannose-protein mannosyltransferase</fullName>
    </recommendedName>
</protein>
<gene>
    <name evidence="2" type="ORF">LV83_02551</name>
</gene>
<feature type="transmembrane region" description="Helical" evidence="1">
    <location>
        <begin position="324"/>
        <end position="341"/>
    </location>
</feature>
<evidence type="ECO:0008006" key="4">
    <source>
        <dbReference type="Google" id="ProtNLM"/>
    </source>
</evidence>
<evidence type="ECO:0000313" key="2">
    <source>
        <dbReference type="EMBL" id="RAI89509.1"/>
    </source>
</evidence>
<name>A0A327PBB6_9BACT</name>
<dbReference type="AlphaFoldDB" id="A0A327PBB6"/>
<feature type="transmembrane region" description="Helical" evidence="1">
    <location>
        <begin position="373"/>
        <end position="391"/>
    </location>
</feature>
<organism evidence="2 3">
    <name type="scientific">Algoriphagus yeomjeoni</name>
    <dbReference type="NCBI Taxonomy" id="291403"/>
    <lineage>
        <taxon>Bacteria</taxon>
        <taxon>Pseudomonadati</taxon>
        <taxon>Bacteroidota</taxon>
        <taxon>Cytophagia</taxon>
        <taxon>Cytophagales</taxon>
        <taxon>Cyclobacteriaceae</taxon>
        <taxon>Algoriphagus</taxon>
    </lineage>
</organism>
<keyword evidence="3" id="KW-1185">Reference proteome</keyword>